<evidence type="ECO:0000313" key="1">
    <source>
        <dbReference type="EMBL" id="KAJ8684300.1"/>
    </source>
</evidence>
<gene>
    <name evidence="1" type="ORF">QAD02_020092</name>
</gene>
<name>A0ACC2PR82_9HYME</name>
<reference evidence="1" key="1">
    <citation type="submission" date="2023-04" db="EMBL/GenBank/DDBJ databases">
        <title>A chromosome-level genome assembly of the parasitoid wasp Eretmocerus hayati.</title>
        <authorList>
            <person name="Zhong Y."/>
            <person name="Liu S."/>
            <person name="Liu Y."/>
        </authorList>
    </citation>
    <scope>NUCLEOTIDE SEQUENCE</scope>
    <source>
        <strain evidence="1">ZJU_SS_LIU_2023</strain>
    </source>
</reference>
<keyword evidence="2" id="KW-1185">Reference proteome</keyword>
<proteinExistence type="predicted"/>
<protein>
    <submittedName>
        <fullName evidence="1">Uncharacterized protein</fullName>
    </submittedName>
</protein>
<comment type="caution">
    <text evidence="1">The sequence shown here is derived from an EMBL/GenBank/DDBJ whole genome shotgun (WGS) entry which is preliminary data.</text>
</comment>
<dbReference type="EMBL" id="CM056741">
    <property type="protein sequence ID" value="KAJ8684300.1"/>
    <property type="molecule type" value="Genomic_DNA"/>
</dbReference>
<organism evidence="1 2">
    <name type="scientific">Eretmocerus hayati</name>
    <dbReference type="NCBI Taxonomy" id="131215"/>
    <lineage>
        <taxon>Eukaryota</taxon>
        <taxon>Metazoa</taxon>
        <taxon>Ecdysozoa</taxon>
        <taxon>Arthropoda</taxon>
        <taxon>Hexapoda</taxon>
        <taxon>Insecta</taxon>
        <taxon>Pterygota</taxon>
        <taxon>Neoptera</taxon>
        <taxon>Endopterygota</taxon>
        <taxon>Hymenoptera</taxon>
        <taxon>Apocrita</taxon>
        <taxon>Proctotrupomorpha</taxon>
        <taxon>Chalcidoidea</taxon>
        <taxon>Aphelinidae</taxon>
        <taxon>Aphelininae</taxon>
        <taxon>Eretmocerus</taxon>
    </lineage>
</organism>
<sequence>MTISEHYVHFSSASGAGCNNIVVEPLRHAHLKVHLGFLQIYHRYHVEFTVPWNTCVNQTESRPAEPAKSIAVPNSNCQIINLTQDRNDILRLKVELLAKNQGLLKEELQIKCCDSGQPLTIHLSARIFGKDQGTPILRSDSSRSCFGSNESFKNPFNDVFDWSGNCANENPHH</sequence>
<accession>A0ACC2PR82</accession>
<dbReference type="Proteomes" id="UP001239111">
    <property type="component" value="Chromosome 1"/>
</dbReference>
<evidence type="ECO:0000313" key="2">
    <source>
        <dbReference type="Proteomes" id="UP001239111"/>
    </source>
</evidence>